<protein>
    <submittedName>
        <fullName evidence="7">NfeD family protein</fullName>
    </submittedName>
</protein>
<feature type="transmembrane region" description="Helical" evidence="5">
    <location>
        <begin position="65"/>
        <end position="83"/>
    </location>
</feature>
<name>A0A848GCE7_9RHOO</name>
<reference evidence="7 8" key="1">
    <citation type="submission" date="2020-04" db="EMBL/GenBank/DDBJ databases">
        <title>Zoogloea sp. G-4-1-14 isolated from soil.</title>
        <authorList>
            <person name="Dahal R.H."/>
        </authorList>
    </citation>
    <scope>NUCLEOTIDE SEQUENCE [LARGE SCALE GENOMIC DNA]</scope>
    <source>
        <strain evidence="7 8">G-4-1-14</strain>
    </source>
</reference>
<dbReference type="Pfam" id="PF01957">
    <property type="entry name" value="NfeD"/>
    <property type="match status" value="1"/>
</dbReference>
<gene>
    <name evidence="7" type="ORF">HHL15_21880</name>
</gene>
<keyword evidence="2 5" id="KW-0812">Transmembrane</keyword>
<keyword evidence="4 5" id="KW-0472">Membrane</keyword>
<accession>A0A848GCE7</accession>
<comment type="caution">
    <text evidence="7">The sequence shown here is derived from an EMBL/GenBank/DDBJ whole genome shotgun (WGS) entry which is preliminary data.</text>
</comment>
<evidence type="ECO:0000256" key="3">
    <source>
        <dbReference type="ARBA" id="ARBA00022989"/>
    </source>
</evidence>
<dbReference type="InterPro" id="IPR012340">
    <property type="entry name" value="NA-bd_OB-fold"/>
</dbReference>
<evidence type="ECO:0000313" key="7">
    <source>
        <dbReference type="EMBL" id="NML28416.1"/>
    </source>
</evidence>
<evidence type="ECO:0000256" key="1">
    <source>
        <dbReference type="ARBA" id="ARBA00004141"/>
    </source>
</evidence>
<dbReference type="InterPro" id="IPR002810">
    <property type="entry name" value="NfeD-like_C"/>
</dbReference>
<dbReference type="SUPFAM" id="SSF141322">
    <property type="entry name" value="NfeD domain-like"/>
    <property type="match status" value="1"/>
</dbReference>
<evidence type="ECO:0000256" key="5">
    <source>
        <dbReference type="SAM" id="Phobius"/>
    </source>
</evidence>
<feature type="transmembrane region" description="Helical" evidence="5">
    <location>
        <begin position="17"/>
        <end position="34"/>
    </location>
</feature>
<dbReference type="EMBL" id="JABBGA010000026">
    <property type="protein sequence ID" value="NML28416.1"/>
    <property type="molecule type" value="Genomic_DNA"/>
</dbReference>
<dbReference type="AlphaFoldDB" id="A0A848GCE7"/>
<dbReference type="PANTHER" id="PTHR33507">
    <property type="entry name" value="INNER MEMBRANE PROTEIN YBBJ"/>
    <property type="match status" value="1"/>
</dbReference>
<organism evidence="7 8">
    <name type="scientific">Zoogloea dura</name>
    <dbReference type="NCBI Taxonomy" id="2728840"/>
    <lineage>
        <taxon>Bacteria</taxon>
        <taxon>Pseudomonadati</taxon>
        <taxon>Pseudomonadota</taxon>
        <taxon>Betaproteobacteria</taxon>
        <taxon>Rhodocyclales</taxon>
        <taxon>Zoogloeaceae</taxon>
        <taxon>Zoogloea</taxon>
    </lineage>
</organism>
<dbReference type="PANTHER" id="PTHR33507:SF3">
    <property type="entry name" value="INNER MEMBRANE PROTEIN YBBJ"/>
    <property type="match status" value="1"/>
</dbReference>
<evidence type="ECO:0000256" key="4">
    <source>
        <dbReference type="ARBA" id="ARBA00023136"/>
    </source>
</evidence>
<dbReference type="Proteomes" id="UP000580043">
    <property type="component" value="Unassembled WGS sequence"/>
</dbReference>
<dbReference type="Gene3D" id="2.40.50.140">
    <property type="entry name" value="Nucleic acid-binding proteins"/>
    <property type="match status" value="1"/>
</dbReference>
<keyword evidence="3 5" id="KW-1133">Transmembrane helix</keyword>
<dbReference type="RefSeq" id="WP_169147942.1">
    <property type="nucleotide sequence ID" value="NZ_JABBGA010000026.1"/>
</dbReference>
<sequence>MLDVWAEKREKGVDFEWWHWIVLGLGLVLAELAIPAFFVIWFGLGALLVGLVLLLAPGLGATAQVALWVLASLAMVVLWFRVFKRSEHKTRIGQSDGDTIGEIGLMARAAQPFERGRVRFQKPLLGSEEWECVVDEPIAAGERVRVVSVEGSFLKVSRV</sequence>
<evidence type="ECO:0000259" key="6">
    <source>
        <dbReference type="Pfam" id="PF01957"/>
    </source>
</evidence>
<evidence type="ECO:0000256" key="2">
    <source>
        <dbReference type="ARBA" id="ARBA00022692"/>
    </source>
</evidence>
<comment type="subcellular location">
    <subcellularLocation>
        <location evidence="1">Membrane</location>
        <topology evidence="1">Multi-pass membrane protein</topology>
    </subcellularLocation>
</comment>
<proteinExistence type="predicted"/>
<keyword evidence="8" id="KW-1185">Reference proteome</keyword>
<evidence type="ECO:0000313" key="8">
    <source>
        <dbReference type="Proteomes" id="UP000580043"/>
    </source>
</evidence>
<dbReference type="InterPro" id="IPR052165">
    <property type="entry name" value="Membrane_assoc_protease"/>
</dbReference>
<dbReference type="GO" id="GO:0005886">
    <property type="term" value="C:plasma membrane"/>
    <property type="evidence" value="ECO:0007669"/>
    <property type="project" value="TreeGrafter"/>
</dbReference>
<feature type="domain" description="NfeD-like C-terminal" evidence="6">
    <location>
        <begin position="102"/>
        <end position="157"/>
    </location>
</feature>